<evidence type="ECO:0000313" key="8">
    <source>
        <dbReference type="Proteomes" id="UP000184529"/>
    </source>
</evidence>
<organism evidence="7 8">
    <name type="scientific">Desulfofundulus thermosubterraneus DSM 16057</name>
    <dbReference type="NCBI Taxonomy" id="1121432"/>
    <lineage>
        <taxon>Bacteria</taxon>
        <taxon>Bacillati</taxon>
        <taxon>Bacillota</taxon>
        <taxon>Clostridia</taxon>
        <taxon>Eubacteriales</taxon>
        <taxon>Peptococcaceae</taxon>
        <taxon>Desulfofundulus</taxon>
    </lineage>
</organism>
<feature type="transmembrane region" description="Helical" evidence="6">
    <location>
        <begin position="80"/>
        <end position="102"/>
    </location>
</feature>
<evidence type="ECO:0000256" key="1">
    <source>
        <dbReference type="ARBA" id="ARBA00004141"/>
    </source>
</evidence>
<keyword evidence="4 6" id="KW-1133">Transmembrane helix</keyword>
<dbReference type="RefSeq" id="WP_072869651.1">
    <property type="nucleotide sequence ID" value="NZ_FQZM01000027.1"/>
</dbReference>
<evidence type="ECO:0000313" key="7">
    <source>
        <dbReference type="EMBL" id="SHJ30251.1"/>
    </source>
</evidence>
<feature type="transmembrane region" description="Helical" evidence="6">
    <location>
        <begin position="122"/>
        <end position="141"/>
    </location>
</feature>
<feature type="transmembrane region" description="Helical" evidence="6">
    <location>
        <begin position="195"/>
        <end position="214"/>
    </location>
</feature>
<evidence type="ECO:0000256" key="4">
    <source>
        <dbReference type="ARBA" id="ARBA00022989"/>
    </source>
</evidence>
<protein>
    <submittedName>
        <fullName evidence="7">UDP-N-acetylmuramyl pentapeptide phosphotransferase/UDP-N-acetylglucosamine-1-phosphate transferase</fullName>
    </submittedName>
</protein>
<dbReference type="GO" id="GO:0016020">
    <property type="term" value="C:membrane"/>
    <property type="evidence" value="ECO:0007669"/>
    <property type="project" value="UniProtKB-SubCell"/>
</dbReference>
<comment type="subcellular location">
    <subcellularLocation>
        <location evidence="1">Membrane</location>
        <topology evidence="1">Multi-pass membrane protein</topology>
    </subcellularLocation>
</comment>
<feature type="transmembrane region" description="Helical" evidence="6">
    <location>
        <begin position="6"/>
        <end position="29"/>
    </location>
</feature>
<accession>A0A1M6I725</accession>
<keyword evidence="3 6" id="KW-0812">Transmembrane</keyword>
<evidence type="ECO:0000256" key="2">
    <source>
        <dbReference type="ARBA" id="ARBA00022679"/>
    </source>
</evidence>
<name>A0A1M6I725_9FIRM</name>
<sequence length="283" mass="29785">MPFFITAFSFPATLVFAGLLGALLTRLFLPGLMGMIVEAGFVRPNFRGEVIPLGVGLVFSLAAVACIVLLYPFLPGQLQFFALAFSLAQAAFTCLGLVDDVWGSRNASGLKGHLQCLLQGRLTTGALKALAGGGLSLFLAAAAGPMVWVPVNALTLALSVNAINLLDLRPGRAGKGFLLCSFLLFAAGWGQWPLVFLAVLTGSVVAYLAVDLKARAMMGDTGANALGAALGLTAVWVLPDGIKLAYLGLLIVLHVVAEKYSLTNLIARSPLLDRLDRWGSDRR</sequence>
<reference evidence="8" key="1">
    <citation type="submission" date="2016-11" db="EMBL/GenBank/DDBJ databases">
        <authorList>
            <person name="Varghese N."/>
            <person name="Submissions S."/>
        </authorList>
    </citation>
    <scope>NUCLEOTIDE SEQUENCE [LARGE SCALE GENOMIC DNA]</scope>
    <source>
        <strain evidence="8">DSM 16057</strain>
    </source>
</reference>
<evidence type="ECO:0000256" key="6">
    <source>
        <dbReference type="SAM" id="Phobius"/>
    </source>
</evidence>
<feature type="transmembrane region" description="Helical" evidence="6">
    <location>
        <begin position="221"/>
        <end position="238"/>
    </location>
</feature>
<proteinExistence type="predicted"/>
<keyword evidence="5 6" id="KW-0472">Membrane</keyword>
<dbReference type="AlphaFoldDB" id="A0A1M6I725"/>
<dbReference type="OrthoDB" id="2679245at2"/>
<dbReference type="InterPro" id="IPR000715">
    <property type="entry name" value="Glycosyl_transferase_4"/>
</dbReference>
<evidence type="ECO:0000256" key="3">
    <source>
        <dbReference type="ARBA" id="ARBA00022692"/>
    </source>
</evidence>
<feature type="transmembrane region" description="Helical" evidence="6">
    <location>
        <begin position="50"/>
        <end position="74"/>
    </location>
</feature>
<dbReference type="GO" id="GO:0016780">
    <property type="term" value="F:phosphotransferase activity, for other substituted phosphate groups"/>
    <property type="evidence" value="ECO:0007669"/>
    <property type="project" value="InterPro"/>
</dbReference>
<dbReference type="STRING" id="1121432.SAMN02745219_02227"/>
<keyword evidence="8" id="KW-1185">Reference proteome</keyword>
<keyword evidence="2 7" id="KW-0808">Transferase</keyword>
<dbReference type="EMBL" id="FQZM01000027">
    <property type="protein sequence ID" value="SHJ30251.1"/>
    <property type="molecule type" value="Genomic_DNA"/>
</dbReference>
<feature type="transmembrane region" description="Helical" evidence="6">
    <location>
        <begin position="244"/>
        <end position="267"/>
    </location>
</feature>
<dbReference type="Pfam" id="PF00953">
    <property type="entry name" value="Glycos_transf_4"/>
    <property type="match status" value="1"/>
</dbReference>
<gene>
    <name evidence="7" type="ORF">SAMN02745219_02227</name>
</gene>
<evidence type="ECO:0000256" key="5">
    <source>
        <dbReference type="ARBA" id="ARBA00023136"/>
    </source>
</evidence>
<dbReference type="Proteomes" id="UP000184529">
    <property type="component" value="Unassembled WGS sequence"/>
</dbReference>